<proteinExistence type="predicted"/>
<keyword evidence="2" id="KW-1185">Reference proteome</keyword>
<gene>
    <name evidence="1" type="ORF">AGLY_015211</name>
</gene>
<evidence type="ECO:0008006" key="3">
    <source>
        <dbReference type="Google" id="ProtNLM"/>
    </source>
</evidence>
<accession>A0A6G0T2E9</accession>
<dbReference type="AlphaFoldDB" id="A0A6G0T2E9"/>
<name>A0A6G0T2E9_APHGL</name>
<dbReference type="SUPFAM" id="SSF56219">
    <property type="entry name" value="DNase I-like"/>
    <property type="match status" value="1"/>
</dbReference>
<dbReference type="Proteomes" id="UP000475862">
    <property type="component" value="Unassembled WGS sequence"/>
</dbReference>
<sequence>MRTLYQPGAALTLVKEFNKYSNRRQGCTGFIDKKNVVTTIKDFKVVNSRLTILIVKGKFFKIAFVNAHATSEDKSDEEKEEFYLLLKSTLEGIPRHCIIILLSDFNAKIDLKVPRLYLPYNNQIDHILVNERFSNGVLDVRTLSGAECGSDHFLVVGRLKVKLKRRKNKHNFLIYKNYVTSKFVKISILEEFGMPSKLISLIECSIGHTNIKVKVGHTVLKTVLKTTGLSEEDAMSLVLFNIVLAKELE</sequence>
<dbReference type="EMBL" id="VYZN01000069">
    <property type="protein sequence ID" value="KAE9524374.1"/>
    <property type="molecule type" value="Genomic_DNA"/>
</dbReference>
<evidence type="ECO:0000313" key="2">
    <source>
        <dbReference type="Proteomes" id="UP000475862"/>
    </source>
</evidence>
<organism evidence="1 2">
    <name type="scientific">Aphis glycines</name>
    <name type="common">Soybean aphid</name>
    <dbReference type="NCBI Taxonomy" id="307491"/>
    <lineage>
        <taxon>Eukaryota</taxon>
        <taxon>Metazoa</taxon>
        <taxon>Ecdysozoa</taxon>
        <taxon>Arthropoda</taxon>
        <taxon>Hexapoda</taxon>
        <taxon>Insecta</taxon>
        <taxon>Pterygota</taxon>
        <taxon>Neoptera</taxon>
        <taxon>Paraneoptera</taxon>
        <taxon>Hemiptera</taxon>
        <taxon>Sternorrhyncha</taxon>
        <taxon>Aphidomorpha</taxon>
        <taxon>Aphidoidea</taxon>
        <taxon>Aphididae</taxon>
        <taxon>Aphidini</taxon>
        <taxon>Aphis</taxon>
        <taxon>Aphis</taxon>
    </lineage>
</organism>
<reference evidence="1 2" key="1">
    <citation type="submission" date="2019-08" db="EMBL/GenBank/DDBJ databases">
        <title>The genome of the soybean aphid Biotype 1, its phylome, world population structure and adaptation to the North American continent.</title>
        <authorList>
            <person name="Giordano R."/>
            <person name="Donthu R.K."/>
            <person name="Hernandez A.G."/>
            <person name="Wright C.L."/>
            <person name="Zimin A.V."/>
        </authorList>
    </citation>
    <scope>NUCLEOTIDE SEQUENCE [LARGE SCALE GENOMIC DNA]</scope>
    <source>
        <tissue evidence="1">Whole aphids</tissue>
    </source>
</reference>
<dbReference type="OrthoDB" id="410381at2759"/>
<dbReference type="Gene3D" id="3.60.10.10">
    <property type="entry name" value="Endonuclease/exonuclease/phosphatase"/>
    <property type="match status" value="1"/>
</dbReference>
<comment type="caution">
    <text evidence="1">The sequence shown here is derived from an EMBL/GenBank/DDBJ whole genome shotgun (WGS) entry which is preliminary data.</text>
</comment>
<dbReference type="InterPro" id="IPR036691">
    <property type="entry name" value="Endo/exonu/phosph_ase_sf"/>
</dbReference>
<evidence type="ECO:0000313" key="1">
    <source>
        <dbReference type="EMBL" id="KAE9524374.1"/>
    </source>
</evidence>
<protein>
    <recommendedName>
        <fullName evidence="3">Endonuclease/exonuclease/phosphatase domain-containing protein</fullName>
    </recommendedName>
</protein>